<dbReference type="Gene3D" id="3.20.20.220">
    <property type="match status" value="1"/>
</dbReference>
<dbReference type="EMBL" id="JAHLVD010000002">
    <property type="protein sequence ID" value="KAG7852250.1"/>
    <property type="molecule type" value="Genomic_DNA"/>
</dbReference>
<proteinExistence type="inferred from homology"/>
<comment type="cofactor">
    <cofactor evidence="5">
        <name>FAD</name>
        <dbReference type="ChEBI" id="CHEBI:57692"/>
    </cofactor>
</comment>
<comment type="similarity">
    <text evidence="1 5">Belongs to the proline oxidase family.</text>
</comment>
<organism evidence="7 8">
    <name type="scientific">Pichia angusta</name>
    <name type="common">Yeast</name>
    <name type="synonym">Hansenula polymorpha</name>
    <dbReference type="NCBI Taxonomy" id="870730"/>
    <lineage>
        <taxon>Eukaryota</taxon>
        <taxon>Fungi</taxon>
        <taxon>Dikarya</taxon>
        <taxon>Ascomycota</taxon>
        <taxon>Saccharomycotina</taxon>
        <taxon>Pichiomycetes</taxon>
        <taxon>Pichiales</taxon>
        <taxon>Pichiaceae</taxon>
        <taxon>Ogataea</taxon>
    </lineage>
</organism>
<name>A0ABQ7S2N3_PICAN</name>
<dbReference type="Pfam" id="PF01619">
    <property type="entry name" value="Pro_dh"/>
    <property type="match status" value="1"/>
</dbReference>
<evidence type="ECO:0000259" key="6">
    <source>
        <dbReference type="Pfam" id="PF01619"/>
    </source>
</evidence>
<feature type="domain" description="Proline dehydrogenase" evidence="6">
    <location>
        <begin position="67"/>
        <end position="388"/>
    </location>
</feature>
<dbReference type="SUPFAM" id="SSF51730">
    <property type="entry name" value="FAD-linked oxidoreductase"/>
    <property type="match status" value="1"/>
</dbReference>
<keyword evidence="8" id="KW-1185">Reference proteome</keyword>
<evidence type="ECO:0000313" key="7">
    <source>
        <dbReference type="EMBL" id="KAG7852250.1"/>
    </source>
</evidence>
<dbReference type="PANTHER" id="PTHR13914">
    <property type="entry name" value="PROLINE OXIDASE"/>
    <property type="match status" value="1"/>
</dbReference>
<keyword evidence="5" id="KW-0274">FAD</keyword>
<dbReference type="InterPro" id="IPR029041">
    <property type="entry name" value="FAD-linked_oxidoreductase-like"/>
</dbReference>
<comment type="catalytic activity">
    <reaction evidence="5">
        <text>L-proline + a quinone = (S)-1-pyrroline-5-carboxylate + a quinol + H(+)</text>
        <dbReference type="Rhea" id="RHEA:23784"/>
        <dbReference type="ChEBI" id="CHEBI:15378"/>
        <dbReference type="ChEBI" id="CHEBI:17388"/>
        <dbReference type="ChEBI" id="CHEBI:24646"/>
        <dbReference type="ChEBI" id="CHEBI:60039"/>
        <dbReference type="ChEBI" id="CHEBI:132124"/>
        <dbReference type="EC" id="1.5.5.2"/>
    </reaction>
</comment>
<dbReference type="InterPro" id="IPR015659">
    <property type="entry name" value="Proline_oxidase"/>
</dbReference>
<dbReference type="PANTHER" id="PTHR13914:SF0">
    <property type="entry name" value="PROLINE DEHYDROGENASE 1, MITOCHONDRIAL"/>
    <property type="match status" value="1"/>
</dbReference>
<dbReference type="Proteomes" id="UP001197328">
    <property type="component" value="Unassembled WGS sequence"/>
</dbReference>
<protein>
    <recommendedName>
        <fullName evidence="2 5">Proline dehydrogenase</fullName>
        <ecNumber evidence="2 5">1.5.5.2</ecNumber>
    </recommendedName>
</protein>
<evidence type="ECO:0000256" key="4">
    <source>
        <dbReference type="ARBA" id="ARBA00023062"/>
    </source>
</evidence>
<keyword evidence="5" id="KW-0285">Flavoprotein</keyword>
<evidence type="ECO:0000256" key="1">
    <source>
        <dbReference type="ARBA" id="ARBA00005869"/>
    </source>
</evidence>
<keyword evidence="3 5" id="KW-0560">Oxidoreductase</keyword>
<evidence type="ECO:0000256" key="3">
    <source>
        <dbReference type="ARBA" id="ARBA00023002"/>
    </source>
</evidence>
<keyword evidence="4 5" id="KW-0642">Proline metabolism</keyword>
<comment type="caution">
    <text evidence="7">The sequence shown here is derived from an EMBL/GenBank/DDBJ whole genome shotgun (WGS) entry which is preliminary data.</text>
</comment>
<accession>A0ABQ7S2N3</accession>
<comment type="function">
    <text evidence="5">Converts proline to delta-1-pyrroline-5-carboxylate.</text>
</comment>
<evidence type="ECO:0000256" key="5">
    <source>
        <dbReference type="RuleBase" id="RU364054"/>
    </source>
</evidence>
<evidence type="ECO:0000256" key="2">
    <source>
        <dbReference type="ARBA" id="ARBA00012695"/>
    </source>
</evidence>
<dbReference type="InterPro" id="IPR002872">
    <property type="entry name" value="Proline_DH_dom"/>
</dbReference>
<sequence>MLKLKALSYLDSLTTPELLGYGVIGLATLTRSTLNLVISAFPYAPLWLVKALIYRNYCGGDNLAQVLQTGDRLAQRGIQNMMLSLTIEACDGAQTSVPVSQIVAQTQQSVSQVLAPHTAKMISHATDINCVPPGYVALKPTGLIDGAAEILRNHSNAAYEAGYQQLLSNCRDICRVVAQENEKLAKQYPARTAPFVAAVVDAERSDLQHGVYRLQRDLFREFNRGKVNVVGTVQMYLQESSRILAEEKELASKDGYLLGWKLVRGAYIHSEPDRTVIFATKQETDQNYDAGIAASIADMGSEKPTVGHLVVASHNRESQLKATQLLQGADARVRANVVLGQLLGMADNITFELMNKYDAKNVIKYVPWGPPKETKEYLLRRLEENGDAVRSDNGWPFLKQVVKALFRRL</sequence>
<gene>
    <name evidence="7" type="ORF">KL940_001132</name>
</gene>
<evidence type="ECO:0000313" key="8">
    <source>
        <dbReference type="Proteomes" id="UP001197328"/>
    </source>
</evidence>
<dbReference type="EC" id="1.5.5.2" evidence="2 5"/>
<reference evidence="7 8" key="1">
    <citation type="journal article" date="2021" name="G3 (Bethesda)">
        <title>Genomic diversity, chromosomal rearrangements, and interspecies hybridization in the ogataea polymorpha species complex.</title>
        <authorList>
            <person name="Hanson S.J."/>
            <person name="Cinneide E.O."/>
            <person name="Salzberg L.I."/>
            <person name="Wolfe K.H."/>
            <person name="McGowan J."/>
            <person name="Fitzpatrick D.A."/>
            <person name="Matlin K."/>
        </authorList>
    </citation>
    <scope>NUCLEOTIDE SEQUENCE [LARGE SCALE GENOMIC DNA]</scope>
    <source>
        <strain evidence="7">51-138</strain>
    </source>
</reference>